<evidence type="ECO:0000256" key="13">
    <source>
        <dbReference type="RuleBase" id="RU365090"/>
    </source>
</evidence>
<dbReference type="PANTHER" id="PTHR10192">
    <property type="entry name" value="MOLYBDOPTERIN BIOSYNTHESIS PROTEIN"/>
    <property type="match status" value="1"/>
</dbReference>
<dbReference type="OrthoDB" id="4349954at2759"/>
<comment type="pathway">
    <text evidence="2 13">Cofactor biosynthesis; molybdopterin biosynthesis.</text>
</comment>
<dbReference type="GO" id="GO:0005524">
    <property type="term" value="F:ATP binding"/>
    <property type="evidence" value="ECO:0007669"/>
    <property type="project" value="UniProtKB-UniRule"/>
</dbReference>
<dbReference type="AlphaFoldDB" id="A0A8J2NVH7"/>
<dbReference type="GO" id="GO:0007529">
    <property type="term" value="P:establishment of synaptic specificity at neuromuscular junction"/>
    <property type="evidence" value="ECO:0007669"/>
    <property type="project" value="TreeGrafter"/>
</dbReference>
<protein>
    <recommendedName>
        <fullName evidence="14">MoaB/Mog domain-containing protein</fullName>
    </recommendedName>
</protein>
<dbReference type="FunFam" id="2.170.190.11:FF:000001">
    <property type="entry name" value="Molybdopterin molybdenumtransferase"/>
    <property type="match status" value="1"/>
</dbReference>
<dbReference type="GO" id="GO:0061599">
    <property type="term" value="F:molybdopterin molybdotransferase activity"/>
    <property type="evidence" value="ECO:0007669"/>
    <property type="project" value="UniProtKB-UniRule"/>
</dbReference>
<keyword evidence="11 13" id="KW-0501">Molybdenum cofactor biosynthesis</keyword>
<dbReference type="FunFam" id="3.40.980.10:FF:000001">
    <property type="entry name" value="Molybdopterin molybdenumtransferase"/>
    <property type="match status" value="1"/>
</dbReference>
<keyword evidence="12" id="KW-0511">Multifunctional enzyme</keyword>
<comment type="similarity">
    <text evidence="3">In the N-terminal section; belongs to the MoaB/Mog family.</text>
</comment>
<evidence type="ECO:0000256" key="6">
    <source>
        <dbReference type="ARBA" id="ARBA00022679"/>
    </source>
</evidence>
<dbReference type="UniPathway" id="UPA00344"/>
<dbReference type="PROSITE" id="PS01079">
    <property type="entry name" value="MOCF_BIOSYNTHESIS_2"/>
    <property type="match status" value="1"/>
</dbReference>
<feature type="domain" description="MoaB/Mog" evidence="14">
    <location>
        <begin position="395"/>
        <end position="538"/>
    </location>
</feature>
<organism evidence="15 16">
    <name type="scientific">Allacma fusca</name>
    <dbReference type="NCBI Taxonomy" id="39272"/>
    <lineage>
        <taxon>Eukaryota</taxon>
        <taxon>Metazoa</taxon>
        <taxon>Ecdysozoa</taxon>
        <taxon>Arthropoda</taxon>
        <taxon>Hexapoda</taxon>
        <taxon>Collembola</taxon>
        <taxon>Symphypleona</taxon>
        <taxon>Sminthuridae</taxon>
        <taxon>Allacma</taxon>
    </lineage>
</organism>
<dbReference type="InterPro" id="IPR001453">
    <property type="entry name" value="MoaB/Mog_dom"/>
</dbReference>
<dbReference type="CDD" id="cd00887">
    <property type="entry name" value="MoeA"/>
    <property type="match status" value="1"/>
</dbReference>
<keyword evidence="8" id="KW-0547">Nucleotide-binding</keyword>
<dbReference type="GO" id="GO:0030425">
    <property type="term" value="C:dendrite"/>
    <property type="evidence" value="ECO:0007669"/>
    <property type="project" value="TreeGrafter"/>
</dbReference>
<dbReference type="GO" id="GO:0098970">
    <property type="term" value="P:postsynaptic neurotransmitter receptor diffusion trapping"/>
    <property type="evidence" value="ECO:0007669"/>
    <property type="project" value="TreeGrafter"/>
</dbReference>
<keyword evidence="7 13" id="KW-0479">Metal-binding</keyword>
<comment type="function">
    <text evidence="13">Catalyzes two steps in the biosynthesis of the molybdenum cofactor. In the first step, molybdopterin is adenylated. Subsequently, molybdate is inserted into adenylated molybdopterin and AMP is released.</text>
</comment>
<dbReference type="InterPro" id="IPR038987">
    <property type="entry name" value="MoeA-like"/>
</dbReference>
<keyword evidence="6 13" id="KW-0808">Transferase</keyword>
<dbReference type="InterPro" id="IPR005110">
    <property type="entry name" value="MoeA_linker/N"/>
</dbReference>
<evidence type="ECO:0000256" key="8">
    <source>
        <dbReference type="ARBA" id="ARBA00022741"/>
    </source>
</evidence>
<dbReference type="NCBIfam" id="TIGR00177">
    <property type="entry name" value="molyb_syn"/>
    <property type="match status" value="2"/>
</dbReference>
<feature type="domain" description="MoaB/Mog" evidence="14">
    <location>
        <begin position="22"/>
        <end position="168"/>
    </location>
</feature>
<evidence type="ECO:0000259" key="14">
    <source>
        <dbReference type="SMART" id="SM00852"/>
    </source>
</evidence>
<evidence type="ECO:0000256" key="1">
    <source>
        <dbReference type="ARBA" id="ARBA00001946"/>
    </source>
</evidence>
<dbReference type="Pfam" id="PF03454">
    <property type="entry name" value="MoeA_C"/>
    <property type="match status" value="1"/>
</dbReference>
<comment type="caution">
    <text evidence="15">The sequence shown here is derived from an EMBL/GenBank/DDBJ whole genome shotgun (WGS) entry which is preliminary data.</text>
</comment>
<keyword evidence="16" id="KW-1185">Reference proteome</keyword>
<dbReference type="FunFam" id="3.40.980.10:FF:000002">
    <property type="entry name" value="Molybdopterin molybdenumtransferase"/>
    <property type="match status" value="1"/>
</dbReference>
<evidence type="ECO:0000256" key="2">
    <source>
        <dbReference type="ARBA" id="ARBA00005046"/>
    </source>
</evidence>
<evidence type="ECO:0000256" key="12">
    <source>
        <dbReference type="ARBA" id="ARBA00023268"/>
    </source>
</evidence>
<evidence type="ECO:0000256" key="10">
    <source>
        <dbReference type="ARBA" id="ARBA00022842"/>
    </source>
</evidence>
<comment type="catalytic activity">
    <reaction evidence="13">
        <text>adenylyl-molybdopterin + molybdate = Mo-molybdopterin + AMP + H(+)</text>
        <dbReference type="Rhea" id="RHEA:35047"/>
        <dbReference type="ChEBI" id="CHEBI:15378"/>
        <dbReference type="ChEBI" id="CHEBI:36264"/>
        <dbReference type="ChEBI" id="CHEBI:62727"/>
        <dbReference type="ChEBI" id="CHEBI:71302"/>
        <dbReference type="ChEBI" id="CHEBI:456215"/>
    </reaction>
</comment>
<dbReference type="Pfam" id="PF00994">
    <property type="entry name" value="MoCF_biosynth"/>
    <property type="match status" value="2"/>
</dbReference>
<evidence type="ECO:0000256" key="4">
    <source>
        <dbReference type="ARBA" id="ARBA00008339"/>
    </source>
</evidence>
<dbReference type="GO" id="GO:0099634">
    <property type="term" value="C:postsynaptic specialization membrane"/>
    <property type="evidence" value="ECO:0007669"/>
    <property type="project" value="GOC"/>
</dbReference>
<evidence type="ECO:0000313" key="16">
    <source>
        <dbReference type="Proteomes" id="UP000708208"/>
    </source>
</evidence>
<name>A0A8J2NVH7_9HEXA</name>
<keyword evidence="10 13" id="KW-0460">Magnesium</keyword>
<dbReference type="GO" id="GO:0061598">
    <property type="term" value="F:molybdopterin adenylyltransferase activity"/>
    <property type="evidence" value="ECO:0007669"/>
    <property type="project" value="UniProtKB-UniRule"/>
</dbReference>
<evidence type="ECO:0000256" key="5">
    <source>
        <dbReference type="ARBA" id="ARBA00022505"/>
    </source>
</evidence>
<dbReference type="NCBIfam" id="NF045515">
    <property type="entry name" value="Glp_gephyrin"/>
    <property type="match status" value="1"/>
</dbReference>
<gene>
    <name evidence="15" type="ORF">AFUS01_LOCUS16796</name>
</gene>
<evidence type="ECO:0000256" key="9">
    <source>
        <dbReference type="ARBA" id="ARBA00022840"/>
    </source>
</evidence>
<dbReference type="EMBL" id="CAJVCH010156473">
    <property type="protein sequence ID" value="CAG7727983.1"/>
    <property type="molecule type" value="Genomic_DNA"/>
</dbReference>
<dbReference type="InterPro" id="IPR005111">
    <property type="entry name" value="MoeA_C_domain_IV"/>
</dbReference>
<dbReference type="GO" id="GO:0072579">
    <property type="term" value="P:glycine receptor clustering"/>
    <property type="evidence" value="ECO:0007669"/>
    <property type="project" value="TreeGrafter"/>
</dbReference>
<comment type="cofactor">
    <cofactor evidence="1 13">
        <name>Mg(2+)</name>
        <dbReference type="ChEBI" id="CHEBI:18420"/>
    </cofactor>
</comment>
<dbReference type="PANTHER" id="PTHR10192:SF5">
    <property type="entry name" value="GEPHYRIN"/>
    <property type="match status" value="1"/>
</dbReference>
<dbReference type="GO" id="GO:0097112">
    <property type="term" value="P:gamma-aminobutyric acid receptor clustering"/>
    <property type="evidence" value="ECO:0007669"/>
    <property type="project" value="TreeGrafter"/>
</dbReference>
<dbReference type="Pfam" id="PF03453">
    <property type="entry name" value="MoeA_N"/>
    <property type="match status" value="1"/>
</dbReference>
<sequence>MCSSVQQLVTSVAMNSSLCRFGILTVSDRCSRGETTDKSGEGLVNCITAEFQNGVVVERACVPDEANEISAVLIDWCDRGNVDVILTTGGTGFSPRDVTPEATKAVIEKEAPGLAIAIIQGSLAITPMAMLSRAVCGLRNRTLIINLPGSTKGSLESYKIVANQIKHAVDLLKDDNAKVASEHKSMSTPITNSIQTKVDTTNVACRARKSPFATADVKMAQQMVLTECVALFADTATLKTGLDCILAQDVFARDPLPPFPASVKDGYAIRVTEHQMTHLTVVGDSTAGENPDKFIVEKGFCVRISTGAPVPNGANAVIQVEDTELVETSPDGKEEKTIKILKQPQLGQEIRQIGCDIPENEKVLFKGTRLGPAELGILAAVGVHKFMVYKKPRIALLSTGNELISPFDPMEKGRIRDSNKTTLNAVFTEGGFQTIDIGIARDTPQEVLLKLIEGMENADIVVSTGGVSMGERDYLKQVLTLDLKAKIHFGSVLMKPGKPTTFASCDFNGIKKLIFGLPGNPVSATVTSHLFVIPACRKLCGWPNPFYTTVKVKLQENLKLDKTRPEYHRTTINWSTDSDGYPTVKSTGNQMSSRLMSCNSANALVLLPQGTDSVPELTQGAVVEAYLISSA</sequence>
<dbReference type="Proteomes" id="UP000708208">
    <property type="component" value="Unassembled WGS sequence"/>
</dbReference>
<evidence type="ECO:0000256" key="7">
    <source>
        <dbReference type="ARBA" id="ARBA00022723"/>
    </source>
</evidence>
<reference evidence="15" key="1">
    <citation type="submission" date="2021-06" db="EMBL/GenBank/DDBJ databases">
        <authorList>
            <person name="Hodson N. C."/>
            <person name="Mongue J. A."/>
            <person name="Jaron S. K."/>
        </authorList>
    </citation>
    <scope>NUCLEOTIDE SEQUENCE</scope>
</reference>
<dbReference type="CDD" id="cd00886">
    <property type="entry name" value="MogA_MoaB"/>
    <property type="match status" value="1"/>
</dbReference>
<dbReference type="PROSITE" id="PS01078">
    <property type="entry name" value="MOCF_BIOSYNTHESIS_1"/>
    <property type="match status" value="1"/>
</dbReference>
<proteinExistence type="inferred from homology"/>
<comment type="similarity">
    <text evidence="13">Belongs to the MoeA family.</text>
</comment>
<dbReference type="InterPro" id="IPR008284">
    <property type="entry name" value="MoCF_biosynth_CS"/>
</dbReference>
<comment type="catalytic activity">
    <reaction evidence="13">
        <text>molybdopterin + ATP + H(+) = adenylyl-molybdopterin + diphosphate</text>
        <dbReference type="Rhea" id="RHEA:31331"/>
        <dbReference type="ChEBI" id="CHEBI:15378"/>
        <dbReference type="ChEBI" id="CHEBI:30616"/>
        <dbReference type="ChEBI" id="CHEBI:33019"/>
        <dbReference type="ChEBI" id="CHEBI:58698"/>
        <dbReference type="ChEBI" id="CHEBI:62727"/>
    </reaction>
</comment>
<keyword evidence="9" id="KW-0067">ATP-binding</keyword>
<accession>A0A8J2NVH7</accession>
<dbReference type="GO" id="GO:0046872">
    <property type="term" value="F:metal ion binding"/>
    <property type="evidence" value="ECO:0007669"/>
    <property type="project" value="UniProtKB-UniRule"/>
</dbReference>
<evidence type="ECO:0000256" key="11">
    <source>
        <dbReference type="ARBA" id="ARBA00023150"/>
    </source>
</evidence>
<comment type="similarity">
    <text evidence="4">In the C-terminal section; belongs to the MoeA family.</text>
</comment>
<dbReference type="SMART" id="SM00852">
    <property type="entry name" value="MoCF_biosynth"/>
    <property type="match status" value="2"/>
</dbReference>
<dbReference type="GO" id="GO:0006777">
    <property type="term" value="P:Mo-molybdopterin cofactor biosynthetic process"/>
    <property type="evidence" value="ECO:0007669"/>
    <property type="project" value="UniProtKB-UniRule"/>
</dbReference>
<dbReference type="GO" id="GO:0005829">
    <property type="term" value="C:cytosol"/>
    <property type="evidence" value="ECO:0007669"/>
    <property type="project" value="TreeGrafter"/>
</dbReference>
<evidence type="ECO:0000313" key="15">
    <source>
        <dbReference type="EMBL" id="CAG7727983.1"/>
    </source>
</evidence>
<keyword evidence="5 13" id="KW-0500">Molybdenum</keyword>
<evidence type="ECO:0000256" key="3">
    <source>
        <dbReference type="ARBA" id="ARBA00007589"/>
    </source>
</evidence>